<evidence type="ECO:0000313" key="3">
    <source>
        <dbReference type="Proteomes" id="UP001310594"/>
    </source>
</evidence>
<organism evidence="2 3">
    <name type="scientific">Elasticomyces elasticus</name>
    <dbReference type="NCBI Taxonomy" id="574655"/>
    <lineage>
        <taxon>Eukaryota</taxon>
        <taxon>Fungi</taxon>
        <taxon>Dikarya</taxon>
        <taxon>Ascomycota</taxon>
        <taxon>Pezizomycotina</taxon>
        <taxon>Dothideomycetes</taxon>
        <taxon>Dothideomycetidae</taxon>
        <taxon>Mycosphaerellales</taxon>
        <taxon>Teratosphaeriaceae</taxon>
        <taxon>Elasticomyces</taxon>
    </lineage>
</organism>
<protein>
    <submittedName>
        <fullName evidence="2">Protein argonaute</fullName>
    </submittedName>
</protein>
<evidence type="ECO:0000256" key="1">
    <source>
        <dbReference type="SAM" id="MobiDB-lite"/>
    </source>
</evidence>
<dbReference type="AlphaFoldDB" id="A0AAN7VW35"/>
<proteinExistence type="predicted"/>
<sequence>MQYQQQMRPPHGQHMPPPPQHSRSAVPMQIAMPSTFRPNTSMPAPISLLNKHSEADTTEHDIAHSLSRSAVSMQGAMHAMTLVPASPALAFCRFNAERGAPQAAHCLSLPAGRLAGYGSPIDERRSFDSRKNQLSETASSRFLPFLGPHIGDLDPAEEGGKPKKSGKENKHRIVAKQTSTVGFQVLAFYLKGMCYFDNTMLESINFFDHCGLVADPGCGQQPEQQQQEQPVMAAVPILHCLTSVLAFKNNGNDDPELASSAGSYNRAGVLVDPKNFDGVARWSPFAAPALRESCLLVHALSASPSRSASTPSVSRSSSTPFASRRCLPFLRSVSESSLPSKKRSFMTTVRESKAVQNELGKGWIYDDNKLAWSITGRFAVEDNMSGNLGLEEVGGAKMCEPVEDALHLEQVVAGHACFPMITYCCLWQGRPVWRLLGRVVMLFAHTMLINGAVRSMAE</sequence>
<name>A0AAN7VW35_9PEZI</name>
<feature type="compositionally biased region" description="Low complexity" evidence="1">
    <location>
        <begin position="1"/>
        <end position="14"/>
    </location>
</feature>
<evidence type="ECO:0000313" key="2">
    <source>
        <dbReference type="EMBL" id="KAK5690597.1"/>
    </source>
</evidence>
<feature type="region of interest" description="Disordered" evidence="1">
    <location>
        <begin position="1"/>
        <end position="25"/>
    </location>
</feature>
<reference evidence="2" key="1">
    <citation type="submission" date="2023-08" db="EMBL/GenBank/DDBJ databases">
        <title>Black Yeasts Isolated from many extreme environments.</title>
        <authorList>
            <person name="Coleine C."/>
            <person name="Stajich J.E."/>
            <person name="Selbmann L."/>
        </authorList>
    </citation>
    <scope>NUCLEOTIDE SEQUENCE</scope>
    <source>
        <strain evidence="2">CCFEE 5810</strain>
    </source>
</reference>
<dbReference type="EMBL" id="JAVRQU010000024">
    <property type="protein sequence ID" value="KAK5690597.1"/>
    <property type="molecule type" value="Genomic_DNA"/>
</dbReference>
<dbReference type="Proteomes" id="UP001310594">
    <property type="component" value="Unassembled WGS sequence"/>
</dbReference>
<comment type="caution">
    <text evidence="2">The sequence shown here is derived from an EMBL/GenBank/DDBJ whole genome shotgun (WGS) entry which is preliminary data.</text>
</comment>
<accession>A0AAN7VW35</accession>
<gene>
    <name evidence="2" type="primary">ago1_3</name>
    <name evidence="2" type="ORF">LTR97_012151</name>
</gene>